<organism evidence="8 9">
    <name type="scientific">Sinorhizobium kostiense</name>
    <dbReference type="NCBI Taxonomy" id="76747"/>
    <lineage>
        <taxon>Bacteria</taxon>
        <taxon>Pseudomonadati</taxon>
        <taxon>Pseudomonadota</taxon>
        <taxon>Alphaproteobacteria</taxon>
        <taxon>Hyphomicrobiales</taxon>
        <taxon>Rhizobiaceae</taxon>
        <taxon>Sinorhizobium/Ensifer group</taxon>
        <taxon>Sinorhizobium</taxon>
    </lineage>
</organism>
<evidence type="ECO:0000313" key="8">
    <source>
        <dbReference type="EMBL" id="MBP2239216.1"/>
    </source>
</evidence>
<feature type="transmembrane region" description="Helical" evidence="7">
    <location>
        <begin position="231"/>
        <end position="252"/>
    </location>
</feature>
<evidence type="ECO:0000313" key="9">
    <source>
        <dbReference type="Proteomes" id="UP000730739"/>
    </source>
</evidence>
<dbReference type="InterPro" id="IPR001046">
    <property type="entry name" value="NRAMP_fam"/>
</dbReference>
<evidence type="ECO:0000256" key="5">
    <source>
        <dbReference type="ARBA" id="ARBA00022989"/>
    </source>
</evidence>
<feature type="transmembrane region" description="Helical" evidence="7">
    <location>
        <begin position="79"/>
        <end position="105"/>
    </location>
</feature>
<evidence type="ECO:0000256" key="1">
    <source>
        <dbReference type="ARBA" id="ARBA00004141"/>
    </source>
</evidence>
<evidence type="ECO:0000256" key="2">
    <source>
        <dbReference type="ARBA" id="ARBA00022448"/>
    </source>
</evidence>
<protein>
    <submittedName>
        <fullName evidence="8">NRAMP (Natural resistance-associated macrophage protein)-like metal ion transporter</fullName>
    </submittedName>
</protein>
<dbReference type="PANTHER" id="PTHR11706:SF33">
    <property type="entry name" value="NATURAL RESISTANCE-ASSOCIATED MACROPHAGE PROTEIN 2"/>
    <property type="match status" value="1"/>
</dbReference>
<keyword evidence="4" id="KW-0769">Symport</keyword>
<feature type="transmembrane region" description="Helical" evidence="7">
    <location>
        <begin position="324"/>
        <end position="344"/>
    </location>
</feature>
<reference evidence="8 9" key="1">
    <citation type="submission" date="2021-03" db="EMBL/GenBank/DDBJ databases">
        <title>Genomic Encyclopedia of Type Strains, Phase IV (KMG-IV): sequencing the most valuable type-strain genomes for metagenomic binning, comparative biology and taxonomic classification.</title>
        <authorList>
            <person name="Goeker M."/>
        </authorList>
    </citation>
    <scope>NUCLEOTIDE SEQUENCE [LARGE SCALE GENOMIC DNA]</scope>
    <source>
        <strain evidence="8 9">DSM 13372</strain>
    </source>
</reference>
<evidence type="ECO:0000256" key="4">
    <source>
        <dbReference type="ARBA" id="ARBA00022847"/>
    </source>
</evidence>
<feature type="transmembrane region" description="Helical" evidence="7">
    <location>
        <begin position="277"/>
        <end position="303"/>
    </location>
</feature>
<evidence type="ECO:0000256" key="3">
    <source>
        <dbReference type="ARBA" id="ARBA00022692"/>
    </source>
</evidence>
<dbReference type="PANTHER" id="PTHR11706">
    <property type="entry name" value="SOLUTE CARRIER PROTEIN FAMILY 11 MEMBER"/>
    <property type="match status" value="1"/>
</dbReference>
<dbReference type="EMBL" id="JAGILA010000011">
    <property type="protein sequence ID" value="MBP2239216.1"/>
    <property type="molecule type" value="Genomic_DNA"/>
</dbReference>
<comment type="subcellular location">
    <subcellularLocation>
        <location evidence="1">Membrane</location>
        <topology evidence="1">Multi-pass membrane protein</topology>
    </subcellularLocation>
</comment>
<comment type="caution">
    <text evidence="8">The sequence shown here is derived from an EMBL/GenBank/DDBJ whole genome shotgun (WGS) entry which is preliminary data.</text>
</comment>
<keyword evidence="2" id="KW-0813">Transport</keyword>
<feature type="transmembrane region" description="Helical" evidence="7">
    <location>
        <begin position="111"/>
        <end position="130"/>
    </location>
</feature>
<evidence type="ECO:0000256" key="7">
    <source>
        <dbReference type="SAM" id="Phobius"/>
    </source>
</evidence>
<keyword evidence="3 7" id="KW-0812">Transmembrane</keyword>
<feature type="transmembrane region" description="Helical" evidence="7">
    <location>
        <begin position="39"/>
        <end position="58"/>
    </location>
</feature>
<feature type="transmembrane region" description="Helical" evidence="7">
    <location>
        <begin position="350"/>
        <end position="373"/>
    </location>
</feature>
<dbReference type="Proteomes" id="UP000730739">
    <property type="component" value="Unassembled WGS sequence"/>
</dbReference>
<keyword evidence="5 7" id="KW-1133">Transmembrane helix</keyword>
<feature type="transmembrane region" description="Helical" evidence="7">
    <location>
        <begin position="385"/>
        <end position="407"/>
    </location>
</feature>
<name>A0ABS4RA13_9HYPH</name>
<feature type="transmembrane region" description="Helical" evidence="7">
    <location>
        <begin position="142"/>
        <end position="166"/>
    </location>
</feature>
<sequence>MRKLRAGLVTGAADDDPSGIATYSQVGAQFGFTLGWTMLLTYPLMVAVQGLSAGIGAVTGQGIAQNLRRHYPLWVARAAVSMLFAANFINIGANLAAMGAALYLLIDGPQVFYAVLFAILCACLQVFVPYRPYARLLKWLTLSLFAYVAVVLAVGVPWSAALRGIFVPQFAFDGRHAMALLAIFGTTISPYLFFWQAGQEIEELRRRQQARLKAEPEAAAPELARIRLDTLVGMGFSNLVALFIIMATAATLHEKGVTHIETSAQAAEALRPIAGEFAFVLFSAGIIGTGMLAVPVLAGSAAYAVAELFQWPQGLDRPPQKAKAFYGTIAAATLGSVAVFLAGLDPFLMLYWSAVINGMLAAPLIAVITVMAVNPRIMGRLTAPWWMAALGGLTAIVMALGTVAMFLL</sequence>
<feature type="transmembrane region" description="Helical" evidence="7">
    <location>
        <begin position="178"/>
        <end position="197"/>
    </location>
</feature>
<accession>A0ABS4RA13</accession>
<gene>
    <name evidence="8" type="ORF">J2Z31_005757</name>
</gene>
<dbReference type="RefSeq" id="WP_234939723.1">
    <property type="nucleotide sequence ID" value="NZ_JAGILA010000011.1"/>
</dbReference>
<keyword evidence="6 7" id="KW-0472">Membrane</keyword>
<proteinExistence type="predicted"/>
<evidence type="ECO:0000256" key="6">
    <source>
        <dbReference type="ARBA" id="ARBA00023136"/>
    </source>
</evidence>
<keyword evidence="9" id="KW-1185">Reference proteome</keyword>
<dbReference type="Pfam" id="PF01566">
    <property type="entry name" value="Nramp"/>
    <property type="match status" value="1"/>
</dbReference>